<dbReference type="EMBL" id="BAABFL010000409">
    <property type="protein sequence ID" value="GAA4650610.1"/>
    <property type="molecule type" value="Genomic_DNA"/>
</dbReference>
<keyword evidence="3" id="KW-0479">Metal-binding</keyword>
<dbReference type="InterPro" id="IPR006549">
    <property type="entry name" value="HAD-SF_hydro_IIIA"/>
</dbReference>
<comment type="caution">
    <text evidence="8">The sequence shown here is derived from an EMBL/GenBank/DDBJ whole genome shotgun (WGS) entry which is preliminary data.</text>
</comment>
<dbReference type="PANTHER" id="PTHR42891:SF1">
    <property type="entry name" value="D-GLYCERO-BETA-D-MANNO-HEPTOSE-1,7-BISPHOSPHATE 7-PHOSPHATASE"/>
    <property type="match status" value="1"/>
</dbReference>
<name>A0ABP8V3D8_9GAMM</name>
<protein>
    <recommendedName>
        <fullName evidence="6 7">D,D-heptose 1,7-bisphosphate phosphatase</fullName>
        <ecNumber evidence="7">3.1.3.-</ecNumber>
    </recommendedName>
</protein>
<comment type="subcellular location">
    <subcellularLocation>
        <location evidence="1 7">Cytoplasm</location>
    </subcellularLocation>
</comment>
<accession>A0ABP8V3D8</accession>
<gene>
    <name evidence="8" type="primary">gmhB</name>
    <name evidence="8" type="ORF">GCM10023116_28930</name>
</gene>
<comment type="similarity">
    <text evidence="7">Belongs to the gmhB family.</text>
</comment>
<dbReference type="NCBIfam" id="TIGR01656">
    <property type="entry name" value="Histidinol-ppas"/>
    <property type="match status" value="1"/>
</dbReference>
<evidence type="ECO:0000256" key="1">
    <source>
        <dbReference type="ARBA" id="ARBA00004496"/>
    </source>
</evidence>
<reference evidence="9" key="1">
    <citation type="journal article" date="2019" name="Int. J. Syst. Evol. Microbiol.">
        <title>The Global Catalogue of Microorganisms (GCM) 10K type strain sequencing project: providing services to taxonomists for standard genome sequencing and annotation.</title>
        <authorList>
            <consortium name="The Broad Institute Genomics Platform"/>
            <consortium name="The Broad Institute Genome Sequencing Center for Infectious Disease"/>
            <person name="Wu L."/>
            <person name="Ma J."/>
        </authorList>
    </citation>
    <scope>NUCLEOTIDE SEQUENCE [LARGE SCALE GENOMIC DNA]</scope>
    <source>
        <strain evidence="9">JCM 17805</strain>
    </source>
</reference>
<dbReference type="InterPro" id="IPR006543">
    <property type="entry name" value="Histidinol-phos"/>
</dbReference>
<evidence type="ECO:0000313" key="8">
    <source>
        <dbReference type="EMBL" id="GAA4650610.1"/>
    </source>
</evidence>
<evidence type="ECO:0000256" key="2">
    <source>
        <dbReference type="ARBA" id="ARBA00022490"/>
    </source>
</evidence>
<dbReference type="Pfam" id="PF13242">
    <property type="entry name" value="Hydrolase_like"/>
    <property type="match status" value="1"/>
</dbReference>
<dbReference type="Gene3D" id="3.40.50.1000">
    <property type="entry name" value="HAD superfamily/HAD-like"/>
    <property type="match status" value="1"/>
</dbReference>
<dbReference type="Proteomes" id="UP001500604">
    <property type="component" value="Unassembled WGS sequence"/>
</dbReference>
<evidence type="ECO:0000256" key="7">
    <source>
        <dbReference type="PIRNR" id="PIRNR004682"/>
    </source>
</evidence>
<dbReference type="InterPro" id="IPR004446">
    <property type="entry name" value="Heptose_bisP_phosphatase"/>
</dbReference>
<organism evidence="8 9">
    <name type="scientific">Kistimonas scapharcae</name>
    <dbReference type="NCBI Taxonomy" id="1036133"/>
    <lineage>
        <taxon>Bacteria</taxon>
        <taxon>Pseudomonadati</taxon>
        <taxon>Pseudomonadota</taxon>
        <taxon>Gammaproteobacteria</taxon>
        <taxon>Oceanospirillales</taxon>
        <taxon>Endozoicomonadaceae</taxon>
        <taxon>Kistimonas</taxon>
    </lineage>
</organism>
<evidence type="ECO:0000256" key="6">
    <source>
        <dbReference type="ARBA" id="ARBA00031828"/>
    </source>
</evidence>
<sequence length="185" mass="19941">MPMKLVILDRDGVINEDSDNYIRSVDEWIPIPGSIEAIARLSQAGYTIAVATNQSGIGRGYYDLAELDAMHNKMNRLVNDNNGLISTIAFCPHTPDDDCDCRKPQPGLVRQIEANLNTSAEGAWFVGDTGKDIDVARISGCKPVLVKTGKGNRTLAKASADDLMGVKIVNSLADFADYLLNGAEA</sequence>
<dbReference type="InterPro" id="IPR036412">
    <property type="entry name" value="HAD-like_sf"/>
</dbReference>
<dbReference type="PIRSF" id="PIRSF004682">
    <property type="entry name" value="GmhB"/>
    <property type="match status" value="1"/>
</dbReference>
<dbReference type="NCBIfam" id="TIGR01662">
    <property type="entry name" value="HAD-SF-IIIA"/>
    <property type="match status" value="1"/>
</dbReference>
<dbReference type="NCBIfam" id="NF006506">
    <property type="entry name" value="PRK08942.1"/>
    <property type="match status" value="1"/>
</dbReference>
<evidence type="ECO:0000256" key="4">
    <source>
        <dbReference type="ARBA" id="ARBA00022801"/>
    </source>
</evidence>
<keyword evidence="4 7" id="KW-0378">Hydrolase</keyword>
<dbReference type="EC" id="3.1.3.-" evidence="7"/>
<proteinExistence type="inferred from homology"/>
<keyword evidence="9" id="KW-1185">Reference proteome</keyword>
<keyword evidence="5 7" id="KW-0119">Carbohydrate metabolism</keyword>
<evidence type="ECO:0000256" key="5">
    <source>
        <dbReference type="ARBA" id="ARBA00023277"/>
    </source>
</evidence>
<dbReference type="CDD" id="cd07503">
    <property type="entry name" value="HAD_HisB-N"/>
    <property type="match status" value="1"/>
</dbReference>
<dbReference type="InterPro" id="IPR023214">
    <property type="entry name" value="HAD_sf"/>
</dbReference>
<dbReference type="SUPFAM" id="SSF56784">
    <property type="entry name" value="HAD-like"/>
    <property type="match status" value="1"/>
</dbReference>
<evidence type="ECO:0000313" key="9">
    <source>
        <dbReference type="Proteomes" id="UP001500604"/>
    </source>
</evidence>
<keyword evidence="2 7" id="KW-0963">Cytoplasm</keyword>
<dbReference type="PANTHER" id="PTHR42891">
    <property type="entry name" value="D-GLYCERO-BETA-D-MANNO-HEPTOSE-1,7-BISPHOSPHATE 7-PHOSPHATASE"/>
    <property type="match status" value="1"/>
</dbReference>
<evidence type="ECO:0000256" key="3">
    <source>
        <dbReference type="ARBA" id="ARBA00022723"/>
    </source>
</evidence>